<comment type="caution">
    <text evidence="2">The sequence shown here is derived from an EMBL/GenBank/DDBJ whole genome shotgun (WGS) entry which is preliminary data.</text>
</comment>
<dbReference type="EMBL" id="CAJPIN010080402">
    <property type="protein sequence ID" value="CAG2068041.1"/>
    <property type="molecule type" value="Genomic_DNA"/>
</dbReference>
<dbReference type="Pfam" id="PF25567">
    <property type="entry name" value="TPR_SYO1"/>
    <property type="match status" value="1"/>
</dbReference>
<protein>
    <recommendedName>
        <fullName evidence="1">SYO1-like TPR repeats domain-containing protein</fullName>
    </recommendedName>
</protein>
<evidence type="ECO:0000313" key="3">
    <source>
        <dbReference type="Proteomes" id="UP001153148"/>
    </source>
</evidence>
<reference evidence="2" key="1">
    <citation type="submission" date="2021-03" db="EMBL/GenBank/DDBJ databases">
        <authorList>
            <person name="Tran Van P."/>
        </authorList>
    </citation>
    <scope>NUCLEOTIDE SEQUENCE</scope>
</reference>
<dbReference type="InterPro" id="IPR057990">
    <property type="entry name" value="TPR_SYO1"/>
</dbReference>
<dbReference type="Proteomes" id="UP001153148">
    <property type="component" value="Unassembled WGS sequence"/>
</dbReference>
<organism evidence="2 3">
    <name type="scientific">Timema podura</name>
    <name type="common">Walking stick</name>
    <dbReference type="NCBI Taxonomy" id="61482"/>
    <lineage>
        <taxon>Eukaryota</taxon>
        <taxon>Metazoa</taxon>
        <taxon>Ecdysozoa</taxon>
        <taxon>Arthropoda</taxon>
        <taxon>Hexapoda</taxon>
        <taxon>Insecta</taxon>
        <taxon>Pterygota</taxon>
        <taxon>Neoptera</taxon>
        <taxon>Polyneoptera</taxon>
        <taxon>Phasmatodea</taxon>
        <taxon>Timematodea</taxon>
        <taxon>Timematoidea</taxon>
        <taxon>Timematidae</taxon>
        <taxon>Timema</taxon>
    </lineage>
</organism>
<name>A0ABN7PPE6_TIMPD</name>
<sequence>MSCLESSEREFLESATAALRATLQRLSQARVPCTRDLTQEDLQLMFKSEQRCSDANVRANLIRSVGSLGLILVNSTDMTTAHAMIKVS</sequence>
<proteinExistence type="predicted"/>
<feature type="non-terminal residue" evidence="2">
    <location>
        <position position="88"/>
    </location>
</feature>
<feature type="domain" description="SYO1-like TPR repeats" evidence="1">
    <location>
        <begin position="7"/>
        <end position="81"/>
    </location>
</feature>
<evidence type="ECO:0000313" key="2">
    <source>
        <dbReference type="EMBL" id="CAG2068041.1"/>
    </source>
</evidence>
<accession>A0ABN7PPE6</accession>
<keyword evidence="3" id="KW-1185">Reference proteome</keyword>
<evidence type="ECO:0000259" key="1">
    <source>
        <dbReference type="Pfam" id="PF25567"/>
    </source>
</evidence>
<gene>
    <name evidence="2" type="ORF">TPAB3V08_LOCUS14984</name>
</gene>